<dbReference type="EMBL" id="JAYKXP010000032">
    <property type="protein sequence ID" value="KAK7041685.1"/>
    <property type="molecule type" value="Genomic_DNA"/>
</dbReference>
<accession>A0AAW0CSQ3</accession>
<organism evidence="2 3">
    <name type="scientific">Paramarasmius palmivorus</name>
    <dbReference type="NCBI Taxonomy" id="297713"/>
    <lineage>
        <taxon>Eukaryota</taxon>
        <taxon>Fungi</taxon>
        <taxon>Dikarya</taxon>
        <taxon>Basidiomycota</taxon>
        <taxon>Agaricomycotina</taxon>
        <taxon>Agaricomycetes</taxon>
        <taxon>Agaricomycetidae</taxon>
        <taxon>Agaricales</taxon>
        <taxon>Marasmiineae</taxon>
        <taxon>Marasmiaceae</taxon>
        <taxon>Paramarasmius</taxon>
    </lineage>
</organism>
<dbReference type="AlphaFoldDB" id="A0AAW0CSQ3"/>
<feature type="compositionally biased region" description="Low complexity" evidence="1">
    <location>
        <begin position="166"/>
        <end position="177"/>
    </location>
</feature>
<reference evidence="2 3" key="1">
    <citation type="submission" date="2024-01" db="EMBL/GenBank/DDBJ databases">
        <title>A draft genome for a cacao thread blight-causing isolate of Paramarasmius palmivorus.</title>
        <authorList>
            <person name="Baruah I.K."/>
            <person name="Bukari Y."/>
            <person name="Amoako-Attah I."/>
            <person name="Meinhardt L.W."/>
            <person name="Bailey B.A."/>
            <person name="Cohen S.P."/>
        </authorList>
    </citation>
    <scope>NUCLEOTIDE SEQUENCE [LARGE SCALE GENOMIC DNA]</scope>
    <source>
        <strain evidence="2 3">GH-12</strain>
    </source>
</reference>
<protein>
    <submittedName>
        <fullName evidence="2">Uncharacterized protein</fullName>
    </submittedName>
</protein>
<dbReference type="Proteomes" id="UP001383192">
    <property type="component" value="Unassembled WGS sequence"/>
</dbReference>
<gene>
    <name evidence="2" type="ORF">VNI00_008974</name>
</gene>
<comment type="caution">
    <text evidence="2">The sequence shown here is derived from an EMBL/GenBank/DDBJ whole genome shotgun (WGS) entry which is preliminary data.</text>
</comment>
<feature type="region of interest" description="Disordered" evidence="1">
    <location>
        <begin position="117"/>
        <end position="184"/>
    </location>
</feature>
<evidence type="ECO:0000313" key="3">
    <source>
        <dbReference type="Proteomes" id="UP001383192"/>
    </source>
</evidence>
<sequence>MAGDSSTKKARMCRKCLPEVHRMKDCPSYRRGGKKLVQDVQPSSPVTPSRLASDDALPVAPTQESPGPVDASPALQNSDPPTPPSLPSNNAESGVNDLANNDRDQIPIDPELLREDQNTAQNSPGTPLAAQSPDVNPCQTPRRTRSTSIGPMNLLGNGDTSMLLDTPSSSAASTPSSRQRASKRKPIFGHVMGVYRGTRHLTCHRTRKAVTPGKQVNIPKRFYDRTRSLMTKLEDLATETGCWIYFNAQLPTSQHPFIHYTSERLRSEGGELMDGVHQASRKMYSSLQAARRRDASQIAADLETVRDELTRAKDAEVAALKKAEEYRKALEEAGIDLA</sequence>
<feature type="compositionally biased region" description="Polar residues" evidence="1">
    <location>
        <begin position="133"/>
        <end position="150"/>
    </location>
</feature>
<name>A0AAW0CSQ3_9AGAR</name>
<evidence type="ECO:0000256" key="1">
    <source>
        <dbReference type="SAM" id="MobiDB-lite"/>
    </source>
</evidence>
<feature type="region of interest" description="Disordered" evidence="1">
    <location>
        <begin position="20"/>
        <end position="104"/>
    </location>
</feature>
<keyword evidence="3" id="KW-1185">Reference proteome</keyword>
<proteinExistence type="predicted"/>
<evidence type="ECO:0000313" key="2">
    <source>
        <dbReference type="EMBL" id="KAK7041685.1"/>
    </source>
</evidence>